<comment type="caution">
    <text evidence="1">The sequence shown here is derived from an EMBL/GenBank/DDBJ whole genome shotgun (WGS) entry which is preliminary data.</text>
</comment>
<name>A0ABW3CAB7_9ACTN</name>
<accession>A0ABW3CAB7</accession>
<gene>
    <name evidence="1" type="ORF">ACFQ07_04455</name>
</gene>
<evidence type="ECO:0000313" key="2">
    <source>
        <dbReference type="Proteomes" id="UP001597083"/>
    </source>
</evidence>
<keyword evidence="2" id="KW-1185">Reference proteome</keyword>
<dbReference type="EMBL" id="JBHTIR010000486">
    <property type="protein sequence ID" value="MFD0851455.1"/>
    <property type="molecule type" value="Genomic_DNA"/>
</dbReference>
<dbReference type="Proteomes" id="UP001597083">
    <property type="component" value="Unassembled WGS sequence"/>
</dbReference>
<feature type="non-terminal residue" evidence="1">
    <location>
        <position position="1"/>
    </location>
</feature>
<sequence length="69" mass="7361">RHGIDRALAHSRDGDDATAMEELLEADKLAPEAVRNHPIAHELVGAAVHRSRVVKGPIAAVAERLGIPI</sequence>
<organism evidence="1 2">
    <name type="scientific">Actinomadura adrarensis</name>
    <dbReference type="NCBI Taxonomy" id="1819600"/>
    <lineage>
        <taxon>Bacteria</taxon>
        <taxon>Bacillati</taxon>
        <taxon>Actinomycetota</taxon>
        <taxon>Actinomycetes</taxon>
        <taxon>Streptosporangiales</taxon>
        <taxon>Thermomonosporaceae</taxon>
        <taxon>Actinomadura</taxon>
    </lineage>
</organism>
<protein>
    <submittedName>
        <fullName evidence="1">Uncharacterized protein</fullName>
    </submittedName>
</protein>
<evidence type="ECO:0000313" key="1">
    <source>
        <dbReference type="EMBL" id="MFD0851455.1"/>
    </source>
</evidence>
<reference evidence="2" key="1">
    <citation type="journal article" date="2019" name="Int. J. Syst. Evol. Microbiol.">
        <title>The Global Catalogue of Microorganisms (GCM) 10K type strain sequencing project: providing services to taxonomists for standard genome sequencing and annotation.</title>
        <authorList>
            <consortium name="The Broad Institute Genomics Platform"/>
            <consortium name="The Broad Institute Genome Sequencing Center for Infectious Disease"/>
            <person name="Wu L."/>
            <person name="Ma J."/>
        </authorList>
    </citation>
    <scope>NUCLEOTIDE SEQUENCE [LARGE SCALE GENOMIC DNA]</scope>
    <source>
        <strain evidence="2">JCM 31696</strain>
    </source>
</reference>
<proteinExistence type="predicted"/>